<dbReference type="InterPro" id="IPR017853">
    <property type="entry name" value="GH"/>
</dbReference>
<dbReference type="InterPro" id="IPR054593">
    <property type="entry name" value="Beta-mannosidase-like_N2"/>
</dbReference>
<comment type="similarity">
    <text evidence="1">Belongs to the glycosyl hydrolase 2 family.</text>
</comment>
<keyword evidence="3" id="KW-0326">Glycosidase</keyword>
<evidence type="ECO:0008006" key="9">
    <source>
        <dbReference type="Google" id="ProtNLM"/>
    </source>
</evidence>
<dbReference type="Gene3D" id="2.60.120.260">
    <property type="entry name" value="Galactose-binding domain-like"/>
    <property type="match status" value="1"/>
</dbReference>
<evidence type="ECO:0000259" key="5">
    <source>
        <dbReference type="Pfam" id="PF02836"/>
    </source>
</evidence>
<dbReference type="AlphaFoldDB" id="A0A934KIX7"/>
<dbReference type="Pfam" id="PF22666">
    <property type="entry name" value="Glyco_hydro_2_N2"/>
    <property type="match status" value="1"/>
</dbReference>
<dbReference type="InterPro" id="IPR008979">
    <property type="entry name" value="Galactose-bd-like_sf"/>
</dbReference>
<dbReference type="Pfam" id="PF02836">
    <property type="entry name" value="Glyco_hydro_2_C"/>
    <property type="match status" value="1"/>
</dbReference>
<keyword evidence="2" id="KW-0378">Hydrolase</keyword>
<dbReference type="SUPFAM" id="SSF49785">
    <property type="entry name" value="Galactose-binding domain-like"/>
    <property type="match status" value="1"/>
</dbReference>
<evidence type="ECO:0000256" key="3">
    <source>
        <dbReference type="ARBA" id="ARBA00023295"/>
    </source>
</evidence>
<accession>A0A934KIX7</accession>
<feature type="domain" description="Glycoside hydrolase family 2 immunoglobulin-like beta-sandwich" evidence="4">
    <location>
        <begin position="186"/>
        <end position="295"/>
    </location>
</feature>
<evidence type="ECO:0000259" key="4">
    <source>
        <dbReference type="Pfam" id="PF00703"/>
    </source>
</evidence>
<dbReference type="SUPFAM" id="SSF49303">
    <property type="entry name" value="beta-Galactosidase/glucuronidase domain"/>
    <property type="match status" value="1"/>
</dbReference>
<feature type="domain" description="Glycoside hydrolase family 2 catalytic" evidence="5">
    <location>
        <begin position="309"/>
        <end position="429"/>
    </location>
</feature>
<dbReference type="SUPFAM" id="SSF51445">
    <property type="entry name" value="(Trans)glycosidases"/>
    <property type="match status" value="1"/>
</dbReference>
<evidence type="ECO:0000256" key="2">
    <source>
        <dbReference type="ARBA" id="ARBA00022801"/>
    </source>
</evidence>
<reference evidence="7 8" key="1">
    <citation type="submission" date="2020-10" db="EMBL/GenBank/DDBJ databases">
        <title>Ca. Dormibacterota MAGs.</title>
        <authorList>
            <person name="Montgomery K."/>
        </authorList>
    </citation>
    <scope>NUCLEOTIDE SEQUENCE [LARGE SCALE GENOMIC DNA]</scope>
    <source>
        <strain evidence="7">SC8811_S16_3</strain>
    </source>
</reference>
<dbReference type="Pfam" id="PF00703">
    <property type="entry name" value="Glyco_hydro_2"/>
    <property type="match status" value="1"/>
</dbReference>
<comment type="caution">
    <text evidence="7">The sequence shown here is derived from an EMBL/GenBank/DDBJ whole genome shotgun (WGS) entry which is preliminary data.</text>
</comment>
<evidence type="ECO:0000313" key="7">
    <source>
        <dbReference type="EMBL" id="MBJ7603658.1"/>
    </source>
</evidence>
<dbReference type="Gene3D" id="2.60.40.10">
    <property type="entry name" value="Immunoglobulins"/>
    <property type="match status" value="1"/>
</dbReference>
<organism evidence="7 8">
    <name type="scientific">Candidatus Dormiibacter inghamiae</name>
    <dbReference type="NCBI Taxonomy" id="3127013"/>
    <lineage>
        <taxon>Bacteria</taxon>
        <taxon>Bacillati</taxon>
        <taxon>Candidatus Dormiibacterota</taxon>
        <taxon>Candidatus Dormibacteria</taxon>
        <taxon>Candidatus Dormibacterales</taxon>
        <taxon>Candidatus Dormibacteraceae</taxon>
        <taxon>Candidatus Dormiibacter</taxon>
    </lineage>
</organism>
<dbReference type="GO" id="GO:0004553">
    <property type="term" value="F:hydrolase activity, hydrolyzing O-glycosyl compounds"/>
    <property type="evidence" value="ECO:0007669"/>
    <property type="project" value="InterPro"/>
</dbReference>
<dbReference type="InterPro" id="IPR006103">
    <property type="entry name" value="Glyco_hydro_2_cat"/>
</dbReference>
<evidence type="ECO:0000313" key="8">
    <source>
        <dbReference type="Proteomes" id="UP000620075"/>
    </source>
</evidence>
<evidence type="ECO:0000259" key="6">
    <source>
        <dbReference type="Pfam" id="PF22666"/>
    </source>
</evidence>
<evidence type="ECO:0000256" key="1">
    <source>
        <dbReference type="ARBA" id="ARBA00007401"/>
    </source>
</evidence>
<dbReference type="PANTHER" id="PTHR42732">
    <property type="entry name" value="BETA-GALACTOSIDASE"/>
    <property type="match status" value="1"/>
</dbReference>
<gene>
    <name evidence="7" type="ORF">JF888_10780</name>
</gene>
<dbReference type="EMBL" id="JAEKNQ010000040">
    <property type="protein sequence ID" value="MBJ7603658.1"/>
    <property type="molecule type" value="Genomic_DNA"/>
</dbReference>
<dbReference type="InterPro" id="IPR013783">
    <property type="entry name" value="Ig-like_fold"/>
</dbReference>
<protein>
    <recommendedName>
        <fullName evidence="9">Exo-1,4-beta-D-glucosaminidase</fullName>
    </recommendedName>
</protein>
<name>A0A934KIX7_9BACT</name>
<proteinExistence type="inferred from homology"/>
<sequence length="879" mass="97602">MNDCLLLPLRQTAAGARSVVGWEASWLPLGEGEAEGLPAGGGLGWKPVAVPEQQAATSGRSAIWYRSRFPRPDHNGRVVLRLGGAFLATHVWLNGRLLGSHYGYFAAFGFDVTSHLRPDNLLVICCESPIETDLTRKRHVMGIFNDGDSRPYPDSAWFSLPEPYRWEVPVGLWRPVELEYVGPVIIDWLHLQPRLVAGDSGRLEVEVRLRNLDGRQMDGELLLELVRPEGPALRLRRQVRLAGGAEITTSLGLNVAGARRWSPWRFGEPSLYQAQVSVSVQGRPSAEVRESFGFRDIRVHAAQDGWDVRINGQPAFIRGANYTPSLRLDQLDADLFRADLELAREANLDALRVHAHVLPDEFYRLADEAGILVIADFPLTLAYAYHATAEEARFFETVVRDQVPEMVRQLRNRCSIFFWVAHDDPPWIAASASLADVHAVRQNYTIDQEIKASIDQLDPERTALAASGELDQHSWLGWKAGSWSGFGDALPAFLTEFGAQAAPTLDSPVWRQLSTRWPLRGDDPQWLYAGFHLPCWAERGAGLPTDFPDLASFVAAGQEYQAGLLAYAIDQARKRKFEPCWAAFPYQLCDSFPGIGFGLVDAARVPKAALAAVREAFAPVRVIIDPVGFTPLQPWGFGYRSERPVGLRLIIVNDDPSLRGSAELRWFVVRERSLETRGNSWFRDAVRRKSFSGSVSVGLPSAVEPALQATNLTLPLAAGNYRLETELRAAGRAPVQSSLAVQVRAELPEPRRRPQLPSYLLERIVVHDSLRPDLEGVRFTLRNLTRPAVLAGLDDLRLDGRPLVQPRLSLETDSGRVPLPRTLDLPFGRDLTVLVELDFPLEPGDHDLELDLNLPGVASGRARVSGRIRPDEALSGGWK</sequence>
<dbReference type="RefSeq" id="WP_338180033.1">
    <property type="nucleotide sequence ID" value="NZ_JAEKNQ010000040.1"/>
</dbReference>
<dbReference type="GO" id="GO:0005975">
    <property type="term" value="P:carbohydrate metabolic process"/>
    <property type="evidence" value="ECO:0007669"/>
    <property type="project" value="InterPro"/>
</dbReference>
<dbReference type="PANTHER" id="PTHR42732:SF1">
    <property type="entry name" value="BETA-MANNOSIDASE"/>
    <property type="match status" value="1"/>
</dbReference>
<dbReference type="InterPro" id="IPR006102">
    <property type="entry name" value="Ig-like_GH2"/>
</dbReference>
<dbReference type="Gene3D" id="3.20.20.80">
    <property type="entry name" value="Glycosidases"/>
    <property type="match status" value="1"/>
</dbReference>
<dbReference type="InterPro" id="IPR051913">
    <property type="entry name" value="GH2_Domain-Containing"/>
</dbReference>
<feature type="domain" description="Beta-mannosidase-like galactose-binding" evidence="6">
    <location>
        <begin position="52"/>
        <end position="138"/>
    </location>
</feature>
<dbReference type="Proteomes" id="UP000620075">
    <property type="component" value="Unassembled WGS sequence"/>
</dbReference>
<dbReference type="InterPro" id="IPR036156">
    <property type="entry name" value="Beta-gal/glucu_dom_sf"/>
</dbReference>